<sequence length="49" mass="5679">MSDLETDRRMAEVERLLNDPEVRLDPHRVWALLAEIRLRATAPRGLQPA</sequence>
<dbReference type="RefSeq" id="WP_170055296.1">
    <property type="nucleotide sequence ID" value="NZ_JABBKX010000006.1"/>
</dbReference>
<dbReference type="EMBL" id="JABBKX010000006">
    <property type="protein sequence ID" value="NMJ43073.1"/>
    <property type="molecule type" value="Genomic_DNA"/>
</dbReference>
<dbReference type="AlphaFoldDB" id="A0A848EI34"/>
<name>A0A848EI34_9PROT</name>
<dbReference type="Proteomes" id="UP000548582">
    <property type="component" value="Unassembled WGS sequence"/>
</dbReference>
<evidence type="ECO:0000313" key="1">
    <source>
        <dbReference type="EMBL" id="NMJ43073.1"/>
    </source>
</evidence>
<accession>A0A848EI34</accession>
<organism evidence="1 2">
    <name type="scientific">Neoroseomonas marina</name>
    <dbReference type="NCBI Taxonomy" id="1232220"/>
    <lineage>
        <taxon>Bacteria</taxon>
        <taxon>Pseudomonadati</taxon>
        <taxon>Pseudomonadota</taxon>
        <taxon>Alphaproteobacteria</taxon>
        <taxon>Acetobacterales</taxon>
        <taxon>Acetobacteraceae</taxon>
        <taxon>Neoroseomonas</taxon>
    </lineage>
</organism>
<proteinExistence type="predicted"/>
<evidence type="ECO:0000313" key="2">
    <source>
        <dbReference type="Proteomes" id="UP000548582"/>
    </source>
</evidence>
<keyword evidence="2" id="KW-1185">Reference proteome</keyword>
<comment type="caution">
    <text evidence="1">The sequence shown here is derived from an EMBL/GenBank/DDBJ whole genome shotgun (WGS) entry which is preliminary data.</text>
</comment>
<protein>
    <submittedName>
        <fullName evidence="1">Peptide chain release factor 1</fullName>
    </submittedName>
</protein>
<reference evidence="1 2" key="1">
    <citation type="submission" date="2020-03" db="EMBL/GenBank/DDBJ databases">
        <authorList>
            <person name="Sun Q."/>
        </authorList>
    </citation>
    <scope>NUCLEOTIDE SEQUENCE [LARGE SCALE GENOMIC DNA]</scope>
    <source>
        <strain evidence="1 2">JC162</strain>
    </source>
</reference>
<gene>
    <name evidence="1" type="ORF">GWK16_17625</name>
</gene>